<dbReference type="Proteomes" id="UP000589036">
    <property type="component" value="Unassembled WGS sequence"/>
</dbReference>
<evidence type="ECO:0000313" key="2">
    <source>
        <dbReference type="Proteomes" id="UP000589036"/>
    </source>
</evidence>
<evidence type="ECO:0000313" key="1">
    <source>
        <dbReference type="EMBL" id="NYE45002.1"/>
    </source>
</evidence>
<sequence length="110" mass="11590">MSDFTPFQCAACAAQALTEIAGGDPEEAVRGGYSPDDPRANTLVLCSALLDELTDAAHSAIAEDGRDAFHDAMSDRDQVIIVHADALRDGEYAAAVWMHIATRDAEGVAV</sequence>
<dbReference type="AlphaFoldDB" id="A0A852TQA0"/>
<organism evidence="1 2">
    <name type="scientific">Spinactinospora alkalitolerans</name>
    <dbReference type="NCBI Taxonomy" id="687207"/>
    <lineage>
        <taxon>Bacteria</taxon>
        <taxon>Bacillati</taxon>
        <taxon>Actinomycetota</taxon>
        <taxon>Actinomycetes</taxon>
        <taxon>Streptosporangiales</taxon>
        <taxon>Nocardiopsidaceae</taxon>
        <taxon>Spinactinospora</taxon>
    </lineage>
</organism>
<comment type="caution">
    <text evidence="1">The sequence shown here is derived from an EMBL/GenBank/DDBJ whole genome shotgun (WGS) entry which is preliminary data.</text>
</comment>
<gene>
    <name evidence="1" type="ORF">HDA32_000122</name>
</gene>
<dbReference type="RefSeq" id="WP_179641303.1">
    <property type="nucleotide sequence ID" value="NZ_BAAAYY010000005.1"/>
</dbReference>
<name>A0A852TQA0_9ACTN</name>
<accession>A0A852TQA0</accession>
<dbReference type="EMBL" id="JACCCC010000001">
    <property type="protein sequence ID" value="NYE45002.1"/>
    <property type="molecule type" value="Genomic_DNA"/>
</dbReference>
<proteinExistence type="predicted"/>
<keyword evidence="2" id="KW-1185">Reference proteome</keyword>
<protein>
    <submittedName>
        <fullName evidence="1">Uncharacterized protein</fullName>
    </submittedName>
</protein>
<reference evidence="1 2" key="1">
    <citation type="submission" date="2020-07" db="EMBL/GenBank/DDBJ databases">
        <title>Sequencing the genomes of 1000 actinobacteria strains.</title>
        <authorList>
            <person name="Klenk H.-P."/>
        </authorList>
    </citation>
    <scope>NUCLEOTIDE SEQUENCE [LARGE SCALE GENOMIC DNA]</scope>
    <source>
        <strain evidence="1 2">CXB654</strain>
    </source>
</reference>